<protein>
    <submittedName>
        <fullName evidence="2">Cox cluster protein</fullName>
    </submittedName>
</protein>
<proteinExistence type="predicted"/>
<dbReference type="Proteomes" id="UP001570511">
    <property type="component" value="Unassembled WGS sequence"/>
</dbReference>
<keyword evidence="1" id="KW-1133">Transmembrane helix</keyword>
<feature type="transmembrane region" description="Helical" evidence="1">
    <location>
        <begin position="64"/>
        <end position="85"/>
    </location>
</feature>
<evidence type="ECO:0000313" key="2">
    <source>
        <dbReference type="EMBL" id="MFA1610718.1"/>
    </source>
</evidence>
<gene>
    <name evidence="2" type="ORF">OS889_06820</name>
</gene>
<evidence type="ECO:0000313" key="3">
    <source>
        <dbReference type="Proteomes" id="UP001570511"/>
    </source>
</evidence>
<organism evidence="2 3">
    <name type="scientific">Halobellus rubicundus</name>
    <dbReference type="NCBI Taxonomy" id="2996466"/>
    <lineage>
        <taxon>Archaea</taxon>
        <taxon>Methanobacteriati</taxon>
        <taxon>Methanobacteriota</taxon>
        <taxon>Stenosarchaea group</taxon>
        <taxon>Halobacteria</taxon>
        <taxon>Halobacteriales</taxon>
        <taxon>Haloferacaceae</taxon>
        <taxon>Halobellus</taxon>
    </lineage>
</organism>
<comment type="caution">
    <text evidence="2">The sequence shown here is derived from an EMBL/GenBank/DDBJ whole genome shotgun (WGS) entry which is preliminary data.</text>
</comment>
<dbReference type="Pfam" id="PF24364">
    <property type="entry name" value="DUF7520"/>
    <property type="match status" value="1"/>
</dbReference>
<dbReference type="AlphaFoldDB" id="A0ABD5ME04"/>
<feature type="transmembrane region" description="Helical" evidence="1">
    <location>
        <begin position="22"/>
        <end position="44"/>
    </location>
</feature>
<name>A0ABD5ME04_9EURY</name>
<dbReference type="RefSeq" id="WP_372391577.1">
    <property type="nucleotide sequence ID" value="NZ_JBGNYA010000001.1"/>
</dbReference>
<dbReference type="InterPro" id="IPR055942">
    <property type="entry name" value="DUF7520"/>
</dbReference>
<evidence type="ECO:0000256" key="1">
    <source>
        <dbReference type="SAM" id="Phobius"/>
    </source>
</evidence>
<dbReference type="EMBL" id="JBGNYA010000001">
    <property type="protein sequence ID" value="MFA1610718.1"/>
    <property type="molecule type" value="Genomic_DNA"/>
</dbReference>
<reference evidence="2 3" key="1">
    <citation type="submission" date="2024-08" db="EMBL/GenBank/DDBJ databases">
        <title>Halobellus sp. MBLA0158 whole genome sequence.</title>
        <authorList>
            <person name="Hwang C.Y."/>
            <person name="Cho E.-S."/>
            <person name="Seo M.-J."/>
        </authorList>
    </citation>
    <scope>NUCLEOTIDE SEQUENCE [LARGE SCALE GENOMIC DNA]</scope>
    <source>
        <strain evidence="2 3">MBLA0158</strain>
    </source>
</reference>
<keyword evidence="1" id="KW-0472">Membrane</keyword>
<keyword evidence="1" id="KW-0812">Transmembrane</keyword>
<sequence>MRVGDDPTAGAARTDAREGSRFVIQLYVALVAVAATAGLLTGAFVDGLSAPRFLFLVPLPPTPLGFAVYGGLTVALVLGIPLALVRYVSQNIDDVEGQ</sequence>
<accession>A0ABD5ME04</accession>
<keyword evidence="3" id="KW-1185">Reference proteome</keyword>